<dbReference type="InterPro" id="IPR003439">
    <property type="entry name" value="ABC_transporter-like_ATP-bd"/>
</dbReference>
<keyword evidence="8" id="KW-1185">Reference proteome</keyword>
<dbReference type="AlphaFoldDB" id="A0AAU8P9E4"/>
<dbReference type="Gene3D" id="3.40.50.300">
    <property type="entry name" value="P-loop containing nucleotide triphosphate hydrolases"/>
    <property type="match status" value="1"/>
</dbReference>
<keyword evidence="3" id="KW-0547">Nucleotide-binding</keyword>
<dbReference type="SUPFAM" id="SSF52540">
    <property type="entry name" value="P-loop containing nucleoside triphosphate hydrolases"/>
    <property type="match status" value="1"/>
</dbReference>
<dbReference type="Pfam" id="PF00005">
    <property type="entry name" value="ABC_tran"/>
    <property type="match status" value="1"/>
</dbReference>
<dbReference type="InterPro" id="IPR030660">
    <property type="entry name" value="ABC_branched_ATPase_LivF/BraG"/>
</dbReference>
<dbReference type="RefSeq" id="WP_013822544.1">
    <property type="nucleotide sequence ID" value="NC_015573.1"/>
</dbReference>
<evidence type="ECO:0000256" key="5">
    <source>
        <dbReference type="ARBA" id="ARBA00022970"/>
    </source>
</evidence>
<comment type="similarity">
    <text evidence="1">Belongs to the ABC transporter superfamily.</text>
</comment>
<dbReference type="GO" id="GO:0016887">
    <property type="term" value="F:ATP hydrolysis activity"/>
    <property type="evidence" value="ECO:0007669"/>
    <property type="project" value="InterPro"/>
</dbReference>
<reference evidence="8" key="1">
    <citation type="submission" date="2011-05" db="EMBL/GenBank/DDBJ databases">
        <title>Complete sequence of Desulfotomaculum kuznetsovii DSM 6115.</title>
        <authorList>
            <person name="Lucas S."/>
            <person name="Han J."/>
            <person name="Lapidus A."/>
            <person name="Cheng J.-F."/>
            <person name="Goodwin L."/>
            <person name="Pitluck S."/>
            <person name="Peters L."/>
            <person name="Mikhailova N."/>
            <person name="Lu M."/>
            <person name="Saunders E."/>
            <person name="Han C."/>
            <person name="Tapia R."/>
            <person name="Land M."/>
            <person name="Hauser L."/>
            <person name="Kyrpides N."/>
            <person name="Ivanova N."/>
            <person name="Pagani I."/>
            <person name="Nazina T."/>
            <person name="Ivanova A."/>
            <person name="Parshina S."/>
            <person name="Kuever J."/>
            <person name="Muyzer G."/>
            <person name="Plugge C."/>
            <person name="Stams A."/>
            <person name="Woyke T."/>
        </authorList>
    </citation>
    <scope>NUCLEOTIDE SEQUENCE [LARGE SCALE GENOMIC DNA]</scope>
    <source>
        <strain evidence="8">DSM 6115 / VKM B-1805 / 17</strain>
    </source>
</reference>
<evidence type="ECO:0000256" key="3">
    <source>
        <dbReference type="ARBA" id="ARBA00022741"/>
    </source>
</evidence>
<evidence type="ECO:0000256" key="1">
    <source>
        <dbReference type="ARBA" id="ARBA00005417"/>
    </source>
</evidence>
<dbReference type="PIRSF" id="PIRSF039137">
    <property type="entry name" value="ABC_branched_ATPase"/>
    <property type="match status" value="1"/>
</dbReference>
<organism evidence="7 8">
    <name type="scientific">Desulfofundulus kuznetsovii (strain DSM 6115 / VKM B-1805 / 17)</name>
    <name type="common">Desulfotomaculum kuznetsovii</name>
    <dbReference type="NCBI Taxonomy" id="760568"/>
    <lineage>
        <taxon>Bacteria</taxon>
        <taxon>Bacillati</taxon>
        <taxon>Bacillota</taxon>
        <taxon>Clostridia</taxon>
        <taxon>Eubacteriales</taxon>
        <taxon>Peptococcaceae</taxon>
        <taxon>Desulfofundulus</taxon>
    </lineage>
</organism>
<dbReference type="InterPro" id="IPR003593">
    <property type="entry name" value="AAA+_ATPase"/>
</dbReference>
<dbReference type="GO" id="GO:0015807">
    <property type="term" value="P:L-amino acid transport"/>
    <property type="evidence" value="ECO:0007669"/>
    <property type="project" value="TreeGrafter"/>
</dbReference>
<dbReference type="PROSITE" id="PS00211">
    <property type="entry name" value="ABC_TRANSPORTER_1"/>
    <property type="match status" value="1"/>
</dbReference>
<dbReference type="EC" id="3.6.3.17" evidence="7"/>
<proteinExistence type="inferred from homology"/>
<feature type="domain" description="ABC transporter" evidence="6">
    <location>
        <begin position="3"/>
        <end position="235"/>
    </location>
</feature>
<evidence type="ECO:0000256" key="2">
    <source>
        <dbReference type="ARBA" id="ARBA00022448"/>
    </source>
</evidence>
<gene>
    <name evidence="7" type="ordered locus">Desku_1446</name>
</gene>
<keyword evidence="2" id="KW-0813">Transport</keyword>
<evidence type="ECO:0000313" key="8">
    <source>
        <dbReference type="Proteomes" id="UP000009229"/>
    </source>
</evidence>
<dbReference type="PANTHER" id="PTHR43820:SF4">
    <property type="entry name" value="HIGH-AFFINITY BRANCHED-CHAIN AMINO ACID TRANSPORT ATP-BINDING PROTEIN LIVF"/>
    <property type="match status" value="1"/>
</dbReference>
<accession>A0AAU8P9E4</accession>
<dbReference type="CDD" id="cd03224">
    <property type="entry name" value="ABC_TM1139_LivF_branched"/>
    <property type="match status" value="1"/>
</dbReference>
<keyword evidence="5" id="KW-0029">Amino-acid transport</keyword>
<dbReference type="InterPro" id="IPR017871">
    <property type="entry name" value="ABC_transporter-like_CS"/>
</dbReference>
<dbReference type="SMART" id="SM00382">
    <property type="entry name" value="AAA"/>
    <property type="match status" value="1"/>
</dbReference>
<keyword evidence="4" id="KW-0067">ATP-binding</keyword>
<name>A0AAU8P9E4_DESK7</name>
<dbReference type="KEGG" id="dku:Desku_1446"/>
<dbReference type="PANTHER" id="PTHR43820">
    <property type="entry name" value="HIGH-AFFINITY BRANCHED-CHAIN AMINO ACID TRANSPORT ATP-BINDING PROTEIN LIVF"/>
    <property type="match status" value="1"/>
</dbReference>
<dbReference type="Proteomes" id="UP000009229">
    <property type="component" value="Chromosome"/>
</dbReference>
<evidence type="ECO:0000313" key="7">
    <source>
        <dbReference type="EMBL" id="AEG15029.1"/>
    </source>
</evidence>
<sequence length="240" mass="26596">MILQVKDLEVYYGSIRALQGISFYVEKGEIVTLIGANGAGKSTTLRTISGLLIPRQGEIYFQGQKINRTPAHQIVRMGISHVPEGRQIFPNLTVMENLLMGAYTRRNRSEVQESLEEVLNRFPRLRERAKQLAGTLSGGEQQMLAMGRGLMSKPTLLILDEPSMGLSPLLVEEIFEIIKNINQQGTTVLLVEQNAYMALQIAHRAYVLETGRIVLSGTSAEIQANPQIRSAYLGEVEEGA</sequence>
<dbReference type="InterPro" id="IPR052156">
    <property type="entry name" value="BCAA_Transport_ATP-bd_LivF"/>
</dbReference>
<dbReference type="EMBL" id="CP002770">
    <property type="protein sequence ID" value="AEG15029.1"/>
    <property type="molecule type" value="Genomic_DNA"/>
</dbReference>
<dbReference type="PROSITE" id="PS50893">
    <property type="entry name" value="ABC_TRANSPORTER_2"/>
    <property type="match status" value="1"/>
</dbReference>
<keyword evidence="7" id="KW-0378">Hydrolase</keyword>
<dbReference type="GO" id="GO:0015658">
    <property type="term" value="F:branched-chain amino acid transmembrane transporter activity"/>
    <property type="evidence" value="ECO:0007669"/>
    <property type="project" value="InterPro"/>
</dbReference>
<evidence type="ECO:0000256" key="4">
    <source>
        <dbReference type="ARBA" id="ARBA00022840"/>
    </source>
</evidence>
<protein>
    <submittedName>
        <fullName evidence="7">Monosaccharide-transporting ATPase</fullName>
        <ecNumber evidence="7">3.6.3.17</ecNumber>
    </submittedName>
</protein>
<evidence type="ECO:0000259" key="6">
    <source>
        <dbReference type="PROSITE" id="PS50893"/>
    </source>
</evidence>
<dbReference type="GO" id="GO:0005524">
    <property type="term" value="F:ATP binding"/>
    <property type="evidence" value="ECO:0007669"/>
    <property type="project" value="UniProtKB-KW"/>
</dbReference>
<dbReference type="InterPro" id="IPR027417">
    <property type="entry name" value="P-loop_NTPase"/>
</dbReference>